<keyword evidence="5" id="KW-0653">Protein transport</keyword>
<feature type="domain" description="Flagellar assembly protein FliH/Type III secretion system HrpE" evidence="8">
    <location>
        <begin position="101"/>
        <end position="213"/>
    </location>
</feature>
<dbReference type="EMBL" id="JANIEK010000001">
    <property type="protein sequence ID" value="MCT4794034.1"/>
    <property type="molecule type" value="Genomic_DNA"/>
</dbReference>
<dbReference type="InterPro" id="IPR051472">
    <property type="entry name" value="T3SS_Stator/FliH"/>
</dbReference>
<keyword evidence="7" id="KW-0175">Coiled coil</keyword>
<dbReference type="Proteomes" id="UP001206821">
    <property type="component" value="Unassembled WGS sequence"/>
</dbReference>
<name>A0ABT2KVJ9_9BACL</name>
<evidence type="ECO:0000256" key="2">
    <source>
        <dbReference type="ARBA" id="ARBA00006602"/>
    </source>
</evidence>
<evidence type="ECO:0000259" key="8">
    <source>
        <dbReference type="Pfam" id="PF02108"/>
    </source>
</evidence>
<dbReference type="Pfam" id="PF02108">
    <property type="entry name" value="FliH"/>
    <property type="match status" value="1"/>
</dbReference>
<comment type="similarity">
    <text evidence="2">Belongs to the FliH family.</text>
</comment>
<feature type="coiled-coil region" evidence="7">
    <location>
        <begin position="46"/>
        <end position="73"/>
    </location>
</feature>
<evidence type="ECO:0000256" key="5">
    <source>
        <dbReference type="ARBA" id="ARBA00022927"/>
    </source>
</evidence>
<organism evidence="9 10">
    <name type="scientific">Exiguobacterium alkaliphilum</name>
    <dbReference type="NCBI Taxonomy" id="1428684"/>
    <lineage>
        <taxon>Bacteria</taxon>
        <taxon>Bacillati</taxon>
        <taxon>Bacillota</taxon>
        <taxon>Bacilli</taxon>
        <taxon>Bacillales</taxon>
        <taxon>Bacillales Family XII. Incertae Sedis</taxon>
        <taxon>Exiguobacterium</taxon>
    </lineage>
</organism>
<dbReference type="InterPro" id="IPR018035">
    <property type="entry name" value="Flagellar_FliH/T3SS_HrpE"/>
</dbReference>
<accession>A0ABT2KVJ9</accession>
<evidence type="ECO:0000256" key="6">
    <source>
        <dbReference type="ARBA" id="ARBA00023225"/>
    </source>
</evidence>
<keyword evidence="4" id="KW-1005">Bacterial flagellum biogenesis</keyword>
<evidence type="ECO:0000256" key="7">
    <source>
        <dbReference type="SAM" id="Coils"/>
    </source>
</evidence>
<keyword evidence="6" id="KW-1006">Bacterial flagellum protein export</keyword>
<keyword evidence="10" id="KW-1185">Reference proteome</keyword>
<comment type="caution">
    <text evidence="9">The sequence shown here is derived from an EMBL/GenBank/DDBJ whole genome shotgun (WGS) entry which is preliminary data.</text>
</comment>
<dbReference type="PANTHER" id="PTHR34982:SF1">
    <property type="entry name" value="FLAGELLAR ASSEMBLY PROTEIN FLIH"/>
    <property type="match status" value="1"/>
</dbReference>
<reference evidence="9 10" key="1">
    <citation type="submission" date="2022-07" db="EMBL/GenBank/DDBJ databases">
        <title>Genomic and pangenome structural analysis of the polyextremophile Exiguobacterium.</title>
        <authorList>
            <person name="Shen L."/>
        </authorList>
    </citation>
    <scope>NUCLEOTIDE SEQUENCE [LARGE SCALE GENOMIC DNA]</scope>
    <source>
        <strain evidence="9 10">12_1</strain>
    </source>
</reference>
<sequence length="240" mass="27321">MTSLSNVIKRGRATAFEPQRIDSKPLFEAVEVVPEIDHESGIAARYEKLRQEEAEASERWHAAEETIERLKAEALEAAYNEGYAAGFDQGHGEGKATFDELTTRLNTVLVELEQLYDEKWRSAERQLVELAVEVAAKLTTDLIRKDEQLFADLIRDQVLREPDADSLTIYVHPTRLASIQRFETMWQTDNAPLMKYRADASLDEVSVRIETPHHGSERDVSYSLERIRATIEEVLADGAY</sequence>
<keyword evidence="3" id="KW-0813">Transport</keyword>
<protein>
    <submittedName>
        <fullName evidence="9">FliH/SctL family protein</fullName>
    </submittedName>
</protein>
<dbReference type="RefSeq" id="WP_034815094.1">
    <property type="nucleotide sequence ID" value="NZ_JANIEK010000001.1"/>
</dbReference>
<evidence type="ECO:0000313" key="9">
    <source>
        <dbReference type="EMBL" id="MCT4794034.1"/>
    </source>
</evidence>
<evidence type="ECO:0000256" key="3">
    <source>
        <dbReference type="ARBA" id="ARBA00022448"/>
    </source>
</evidence>
<comment type="function">
    <text evidence="1">Needed for flagellar regrowth and assembly.</text>
</comment>
<dbReference type="PANTHER" id="PTHR34982">
    <property type="entry name" value="YOP PROTEINS TRANSLOCATION PROTEIN L"/>
    <property type="match status" value="1"/>
</dbReference>
<proteinExistence type="inferred from homology"/>
<gene>
    <name evidence="9" type="ORF">NQG31_00685</name>
</gene>
<evidence type="ECO:0000256" key="4">
    <source>
        <dbReference type="ARBA" id="ARBA00022795"/>
    </source>
</evidence>
<evidence type="ECO:0000256" key="1">
    <source>
        <dbReference type="ARBA" id="ARBA00003041"/>
    </source>
</evidence>
<evidence type="ECO:0000313" key="10">
    <source>
        <dbReference type="Proteomes" id="UP001206821"/>
    </source>
</evidence>